<dbReference type="KEGG" id="hazt:125177785"/>
<gene>
    <name evidence="3" type="primary">LOC125177785</name>
</gene>
<evidence type="ECO:0000313" key="2">
    <source>
        <dbReference type="Proteomes" id="UP000694843"/>
    </source>
</evidence>
<evidence type="ECO:0000256" key="1">
    <source>
        <dbReference type="SAM" id="MobiDB-lite"/>
    </source>
</evidence>
<accession>A0A979FGS4</accession>
<proteinExistence type="predicted"/>
<reference evidence="3" key="1">
    <citation type="submission" date="2025-08" db="UniProtKB">
        <authorList>
            <consortium name="RefSeq"/>
        </authorList>
    </citation>
    <scope>IDENTIFICATION</scope>
    <source>
        <tissue evidence="3">Whole organism</tissue>
    </source>
</reference>
<feature type="region of interest" description="Disordered" evidence="1">
    <location>
        <begin position="1"/>
        <end position="33"/>
    </location>
</feature>
<dbReference type="Proteomes" id="UP000694843">
    <property type="component" value="Unplaced"/>
</dbReference>
<dbReference type="AlphaFoldDB" id="A0A979FGS4"/>
<dbReference type="RefSeq" id="XP_047736139.1">
    <property type="nucleotide sequence ID" value="XM_047880183.1"/>
</dbReference>
<dbReference type="GeneID" id="125177785"/>
<protein>
    <submittedName>
        <fullName evidence="3">Uncharacterized protein LOC125177785</fullName>
    </submittedName>
</protein>
<organism evidence="2 3">
    <name type="scientific">Hyalella azteca</name>
    <name type="common">Amphipod</name>
    <dbReference type="NCBI Taxonomy" id="294128"/>
    <lineage>
        <taxon>Eukaryota</taxon>
        <taxon>Metazoa</taxon>
        <taxon>Ecdysozoa</taxon>
        <taxon>Arthropoda</taxon>
        <taxon>Crustacea</taxon>
        <taxon>Multicrustacea</taxon>
        <taxon>Malacostraca</taxon>
        <taxon>Eumalacostraca</taxon>
        <taxon>Peracarida</taxon>
        <taxon>Amphipoda</taxon>
        <taxon>Senticaudata</taxon>
        <taxon>Talitrida</taxon>
        <taxon>Talitroidea</taxon>
        <taxon>Hyalellidae</taxon>
        <taxon>Hyalella</taxon>
    </lineage>
</organism>
<evidence type="ECO:0000313" key="3">
    <source>
        <dbReference type="RefSeq" id="XP_047736139.1"/>
    </source>
</evidence>
<keyword evidence="2" id="KW-1185">Reference proteome</keyword>
<feature type="region of interest" description="Disordered" evidence="1">
    <location>
        <begin position="55"/>
        <end position="74"/>
    </location>
</feature>
<name>A0A979FGS4_HYAAZ</name>
<sequence>MRQLEEAQLNLRTAKEHGQHQPNSNYGRNFDYDDDQYESQQRRLFAGLRQDELSQDSNIRCPPRVNPSGQTRKREDSCIDLSLQMWGPGVYQHEHVCPYEEFELTPDETVTVGSQTITLVNQLGTPVKVEQELHTQKIWALALEPKEARINQKQS</sequence>